<keyword evidence="4" id="KW-1185">Reference proteome</keyword>
<keyword evidence="1" id="KW-0812">Transmembrane</keyword>
<dbReference type="Pfam" id="PF04982">
    <property type="entry name" value="TM_HPP"/>
    <property type="match status" value="1"/>
</dbReference>
<name>A0A8J7JM47_9BACT</name>
<gene>
    <name evidence="3" type="ORF">JFN93_12390</name>
</gene>
<feature type="domain" description="HPP transmembrane region" evidence="2">
    <location>
        <begin position="12"/>
        <end position="145"/>
    </location>
</feature>
<protein>
    <submittedName>
        <fullName evidence="3">HPP family protein</fullName>
    </submittedName>
</protein>
<dbReference type="InterPro" id="IPR058581">
    <property type="entry name" value="TM_HPP"/>
</dbReference>
<dbReference type="EMBL" id="JAEMHM010000009">
    <property type="protein sequence ID" value="MBJ6725510.1"/>
    <property type="molecule type" value="Genomic_DNA"/>
</dbReference>
<keyword evidence="1" id="KW-0472">Membrane</keyword>
<feature type="transmembrane region" description="Helical" evidence="1">
    <location>
        <begin position="92"/>
        <end position="110"/>
    </location>
</feature>
<dbReference type="RefSeq" id="WP_199384401.1">
    <property type="nucleotide sequence ID" value="NZ_JAEMHM010000009.1"/>
</dbReference>
<sequence length="159" mass="16900">MWRKALREASLVGLLLTIPALIAWVTGRPFLFPSLGPSAYSLVTAPRQETPWRVIGGHFTGVVAGLAAYHVLSASLTLTAVTSPLSISFLRVGLSGVLSVVLTTAGMGLFRCEHPPACATTLIVSLGLLSTWWDALFIMAAVTLMYGCFRLLSSLGIEP</sequence>
<feature type="transmembrane region" description="Helical" evidence="1">
    <location>
        <begin position="51"/>
        <end position="72"/>
    </location>
</feature>
<dbReference type="AlphaFoldDB" id="A0A8J7JM47"/>
<keyword evidence="1" id="KW-1133">Transmembrane helix</keyword>
<evidence type="ECO:0000313" key="4">
    <source>
        <dbReference type="Proteomes" id="UP000636888"/>
    </source>
</evidence>
<dbReference type="Proteomes" id="UP000636888">
    <property type="component" value="Unassembled WGS sequence"/>
</dbReference>
<comment type="caution">
    <text evidence="3">The sequence shown here is derived from an EMBL/GenBank/DDBJ whole genome shotgun (WGS) entry which is preliminary data.</text>
</comment>
<evidence type="ECO:0000313" key="3">
    <source>
        <dbReference type="EMBL" id="MBJ6725510.1"/>
    </source>
</evidence>
<proteinExistence type="predicted"/>
<accession>A0A8J7JM47</accession>
<organism evidence="3 4">
    <name type="scientific">Geomesophilobacter sediminis</name>
    <dbReference type="NCBI Taxonomy" id="2798584"/>
    <lineage>
        <taxon>Bacteria</taxon>
        <taxon>Pseudomonadati</taxon>
        <taxon>Thermodesulfobacteriota</taxon>
        <taxon>Desulfuromonadia</taxon>
        <taxon>Geobacterales</taxon>
        <taxon>Geobacteraceae</taxon>
        <taxon>Geomesophilobacter</taxon>
    </lineage>
</organism>
<reference evidence="3" key="1">
    <citation type="submission" date="2020-12" db="EMBL/GenBank/DDBJ databases">
        <title>Geomonas sp. Red875, isolated from river sediment.</title>
        <authorList>
            <person name="Xu Z."/>
            <person name="Zhang Z."/>
            <person name="Masuda Y."/>
            <person name="Itoh H."/>
            <person name="Senoo K."/>
        </authorList>
    </citation>
    <scope>NUCLEOTIDE SEQUENCE</scope>
    <source>
        <strain evidence="3">Red875</strain>
    </source>
</reference>
<feature type="transmembrane region" description="Helical" evidence="1">
    <location>
        <begin position="122"/>
        <end position="149"/>
    </location>
</feature>
<evidence type="ECO:0000259" key="2">
    <source>
        <dbReference type="Pfam" id="PF04982"/>
    </source>
</evidence>
<evidence type="ECO:0000256" key="1">
    <source>
        <dbReference type="SAM" id="Phobius"/>
    </source>
</evidence>